<reference evidence="1" key="1">
    <citation type="submission" date="2014-09" db="EMBL/GenBank/DDBJ databases">
        <authorList>
            <person name="Magalhaes I.L.F."/>
            <person name="Oliveira U."/>
            <person name="Santos F.R."/>
            <person name="Vidigal T.H.D.A."/>
            <person name="Brescovit A.D."/>
            <person name="Santos A.J."/>
        </authorList>
    </citation>
    <scope>NUCLEOTIDE SEQUENCE</scope>
    <source>
        <tissue evidence="1">Shoot tissue taken approximately 20 cm above the soil surface</tissue>
    </source>
</reference>
<reference evidence="1" key="2">
    <citation type="journal article" date="2015" name="Data Brief">
        <title>Shoot transcriptome of the giant reed, Arundo donax.</title>
        <authorList>
            <person name="Barrero R.A."/>
            <person name="Guerrero F.D."/>
            <person name="Moolhuijzen P."/>
            <person name="Goolsby J.A."/>
            <person name="Tidwell J."/>
            <person name="Bellgard S.E."/>
            <person name="Bellgard M.I."/>
        </authorList>
    </citation>
    <scope>NUCLEOTIDE SEQUENCE</scope>
    <source>
        <tissue evidence="1">Shoot tissue taken approximately 20 cm above the soil surface</tissue>
    </source>
</reference>
<accession>A0A0A9CCD9</accession>
<dbReference type="EMBL" id="GBRH01223901">
    <property type="protein sequence ID" value="JAD73994.1"/>
    <property type="molecule type" value="Transcribed_RNA"/>
</dbReference>
<sequence>MNQNNLIQPRMLLSLQSARTANKMKTQGM</sequence>
<proteinExistence type="predicted"/>
<organism evidence="1">
    <name type="scientific">Arundo donax</name>
    <name type="common">Giant reed</name>
    <name type="synonym">Donax arundinaceus</name>
    <dbReference type="NCBI Taxonomy" id="35708"/>
    <lineage>
        <taxon>Eukaryota</taxon>
        <taxon>Viridiplantae</taxon>
        <taxon>Streptophyta</taxon>
        <taxon>Embryophyta</taxon>
        <taxon>Tracheophyta</taxon>
        <taxon>Spermatophyta</taxon>
        <taxon>Magnoliopsida</taxon>
        <taxon>Liliopsida</taxon>
        <taxon>Poales</taxon>
        <taxon>Poaceae</taxon>
        <taxon>PACMAD clade</taxon>
        <taxon>Arundinoideae</taxon>
        <taxon>Arundineae</taxon>
        <taxon>Arundo</taxon>
    </lineage>
</organism>
<dbReference type="AlphaFoldDB" id="A0A0A9CCD9"/>
<name>A0A0A9CCD9_ARUDO</name>
<evidence type="ECO:0000313" key="1">
    <source>
        <dbReference type="EMBL" id="JAD73994.1"/>
    </source>
</evidence>
<protein>
    <submittedName>
        <fullName evidence="1">Uncharacterized protein</fullName>
    </submittedName>
</protein>